<feature type="domain" description="Pirin N-terminal" evidence="4">
    <location>
        <begin position="22"/>
        <end position="119"/>
    </location>
</feature>
<dbReference type="GO" id="GO:0046872">
    <property type="term" value="F:metal ion binding"/>
    <property type="evidence" value="ECO:0007669"/>
    <property type="project" value="UniProtKB-KW"/>
</dbReference>
<evidence type="ECO:0000259" key="5">
    <source>
        <dbReference type="Pfam" id="PF05726"/>
    </source>
</evidence>
<comment type="cofactor">
    <cofactor evidence="2">
        <name>Fe cation</name>
        <dbReference type="ChEBI" id="CHEBI:24875"/>
    </cofactor>
    <text evidence="2">Binds 1 Fe cation per subunit.</text>
</comment>
<dbReference type="Pfam" id="PF02678">
    <property type="entry name" value="Pirin"/>
    <property type="match status" value="1"/>
</dbReference>
<organism evidence="6 7">
    <name type="scientific">Acidaminococcus intestini</name>
    <dbReference type="NCBI Taxonomy" id="187327"/>
    <lineage>
        <taxon>Bacteria</taxon>
        <taxon>Bacillati</taxon>
        <taxon>Bacillota</taxon>
        <taxon>Negativicutes</taxon>
        <taxon>Acidaminococcales</taxon>
        <taxon>Acidaminococcaceae</taxon>
        <taxon>Acidaminococcus</taxon>
    </lineage>
</organism>
<dbReference type="AlphaFoldDB" id="A0A943EEC1"/>
<sequence length="281" mass="31358">MERKIETLVKGFPAIDGGGVHLVRVLGNTTVKDFDPFLMLDSFDSTNPEDYLAGFPMHPHRGIETITFVAHGNMRHKDSMGFEDTVQDGEVQYMSAGSGILHEETIPASPRMCGLQLWLNLPAKDKMTRPSYKAIKKNEIPEVPLAHGKVRVLMGSYEGTQGYQSHHLPLDYYDIHLEPGASLTWKVNKERAAMGFTLQGEVIVDGKVVSEKTAIRFTEGDMITITAGKDPVEFMFMSSLELNEPVHWGGPIVMDTREGLLNAFQELETGTFLKDKMDVEE</sequence>
<evidence type="ECO:0000256" key="1">
    <source>
        <dbReference type="ARBA" id="ARBA00008416"/>
    </source>
</evidence>
<feature type="binding site" evidence="2">
    <location>
        <position position="102"/>
    </location>
    <ligand>
        <name>Fe cation</name>
        <dbReference type="ChEBI" id="CHEBI:24875"/>
    </ligand>
</feature>
<feature type="binding site" evidence="2">
    <location>
        <position position="104"/>
    </location>
    <ligand>
        <name>Fe cation</name>
        <dbReference type="ChEBI" id="CHEBI:24875"/>
    </ligand>
</feature>
<evidence type="ECO:0000256" key="2">
    <source>
        <dbReference type="PIRSR" id="PIRSR006232-1"/>
    </source>
</evidence>
<dbReference type="EMBL" id="JAGZCZ010000008">
    <property type="protein sequence ID" value="MBS5520121.1"/>
    <property type="molecule type" value="Genomic_DNA"/>
</dbReference>
<dbReference type="PANTHER" id="PTHR13903:SF8">
    <property type="entry name" value="PIRIN"/>
    <property type="match status" value="1"/>
</dbReference>
<dbReference type="PANTHER" id="PTHR13903">
    <property type="entry name" value="PIRIN-RELATED"/>
    <property type="match status" value="1"/>
</dbReference>
<dbReference type="Proteomes" id="UP000754226">
    <property type="component" value="Unassembled WGS sequence"/>
</dbReference>
<dbReference type="CDD" id="cd02247">
    <property type="entry name" value="cupin_pirin_C"/>
    <property type="match status" value="1"/>
</dbReference>
<name>A0A943EEC1_9FIRM</name>
<dbReference type="InterPro" id="IPR008778">
    <property type="entry name" value="Pirin_C_dom"/>
</dbReference>
<feature type="binding site" evidence="2">
    <location>
        <position position="60"/>
    </location>
    <ligand>
        <name>Fe cation</name>
        <dbReference type="ChEBI" id="CHEBI:24875"/>
    </ligand>
</feature>
<gene>
    <name evidence="6" type="ORF">KHX13_07330</name>
</gene>
<evidence type="ECO:0000313" key="6">
    <source>
        <dbReference type="EMBL" id="MBS5520121.1"/>
    </source>
</evidence>
<evidence type="ECO:0000313" key="7">
    <source>
        <dbReference type="Proteomes" id="UP000754226"/>
    </source>
</evidence>
<dbReference type="InterPro" id="IPR003829">
    <property type="entry name" value="Pirin_N_dom"/>
</dbReference>
<dbReference type="SUPFAM" id="SSF51182">
    <property type="entry name" value="RmlC-like cupins"/>
    <property type="match status" value="1"/>
</dbReference>
<dbReference type="Pfam" id="PF05726">
    <property type="entry name" value="Pirin_C"/>
    <property type="match status" value="1"/>
</dbReference>
<dbReference type="InterPro" id="IPR011051">
    <property type="entry name" value="RmlC_Cupin_sf"/>
</dbReference>
<accession>A0A943EEC1</accession>
<keyword evidence="2" id="KW-0479">Metal-binding</keyword>
<dbReference type="InterPro" id="IPR014710">
    <property type="entry name" value="RmlC-like_jellyroll"/>
</dbReference>
<dbReference type="Gene3D" id="2.60.120.10">
    <property type="entry name" value="Jelly Rolls"/>
    <property type="match status" value="2"/>
</dbReference>
<evidence type="ECO:0000259" key="4">
    <source>
        <dbReference type="Pfam" id="PF02678"/>
    </source>
</evidence>
<feature type="binding site" evidence="2">
    <location>
        <position position="58"/>
    </location>
    <ligand>
        <name>Fe cation</name>
        <dbReference type="ChEBI" id="CHEBI:24875"/>
    </ligand>
</feature>
<dbReference type="InterPro" id="IPR012093">
    <property type="entry name" value="Pirin"/>
</dbReference>
<reference evidence="6" key="1">
    <citation type="submission" date="2021-02" db="EMBL/GenBank/DDBJ databases">
        <title>Infant gut strain persistence is associated with maternal origin, phylogeny, and functional potential including surface adhesion and iron acquisition.</title>
        <authorList>
            <person name="Lou Y.C."/>
        </authorList>
    </citation>
    <scope>NUCLEOTIDE SEQUENCE</scope>
    <source>
        <strain evidence="6">L3_106_000M1_dasL3_106_000M1_concoct_15</strain>
    </source>
</reference>
<protein>
    <submittedName>
        <fullName evidence="6">Pirin family protein</fullName>
    </submittedName>
</protein>
<evidence type="ECO:0000256" key="3">
    <source>
        <dbReference type="RuleBase" id="RU003457"/>
    </source>
</evidence>
<dbReference type="CDD" id="cd02909">
    <property type="entry name" value="cupin_pirin_N"/>
    <property type="match status" value="1"/>
</dbReference>
<keyword evidence="2" id="KW-0408">Iron</keyword>
<dbReference type="PIRSF" id="PIRSF006232">
    <property type="entry name" value="Pirin"/>
    <property type="match status" value="1"/>
</dbReference>
<comment type="similarity">
    <text evidence="1 3">Belongs to the pirin family.</text>
</comment>
<feature type="domain" description="Pirin C-terminal" evidence="5">
    <location>
        <begin position="172"/>
        <end position="272"/>
    </location>
</feature>
<comment type="caution">
    <text evidence="6">The sequence shown here is derived from an EMBL/GenBank/DDBJ whole genome shotgun (WGS) entry which is preliminary data.</text>
</comment>
<proteinExistence type="inferred from homology"/>